<evidence type="ECO:0000313" key="4">
    <source>
        <dbReference type="Proteomes" id="UP000239089"/>
    </source>
</evidence>
<evidence type="ECO:0000259" key="1">
    <source>
        <dbReference type="Pfam" id="PF00501"/>
    </source>
</evidence>
<dbReference type="Gene3D" id="3.30.300.30">
    <property type="match status" value="1"/>
</dbReference>
<comment type="caution">
    <text evidence="3">The sequence shown here is derived from an EMBL/GenBank/DDBJ whole genome shotgun (WGS) entry which is preliminary data.</text>
</comment>
<feature type="domain" description="AMP-binding enzyme C-terminal" evidence="2">
    <location>
        <begin position="429"/>
        <end position="504"/>
    </location>
</feature>
<dbReference type="InterPro" id="IPR025110">
    <property type="entry name" value="AMP-bd_C"/>
</dbReference>
<dbReference type="Pfam" id="PF00501">
    <property type="entry name" value="AMP-binding"/>
    <property type="match status" value="1"/>
</dbReference>
<dbReference type="InterPro" id="IPR020845">
    <property type="entry name" value="AMP-binding_CS"/>
</dbReference>
<dbReference type="OrthoDB" id="9803968at2"/>
<dbReference type="Proteomes" id="UP000239089">
    <property type="component" value="Unassembled WGS sequence"/>
</dbReference>
<dbReference type="InterPro" id="IPR045851">
    <property type="entry name" value="AMP-bd_C_sf"/>
</dbReference>
<dbReference type="InterPro" id="IPR050237">
    <property type="entry name" value="ATP-dep_AMP-bd_enzyme"/>
</dbReference>
<evidence type="ECO:0000313" key="3">
    <source>
        <dbReference type="EMBL" id="PPQ31291.1"/>
    </source>
</evidence>
<sequence>MTQRGRLLFEYLRDSAAQFPGKPAVIVGDQAHSFREIDEDSDRVAEALQRLGVRRGDRVGAILENSIELVVAMWATLKAGAVFIPISPQVKAEKLGFMLADSGATALFATASLVRRVEEAVASISFPGVIVWVGDKVATTGVQWIEVLTGLPHPLADPQLIDQDLCLIIYTSGSTGSPKGVMMTHRNICNNVWSISTYLRNQPEDVVLCVLPLSFDYGLFQILTGARVGFTVVLERSFAFPYDVLKRIGAYRVTGLPGVPTIFAKILEFAPFDRLDLTSLRYLSNTAAAFPAAHIRALRTLLPQATIFSMYGLTECTRVSYLDPSRLDAKITSVGRAMPNSETYIVDEHARRCGPREIGELVVRGASVMRGYWRRPEETARTLRDGDIAGEKVLFTGDLFWMDEEGDLYFVGRRDDVFKCRGEKVSPREVEACLYELDWVAEVSVVGVPHPSDGMAIKAHVVARAGRAASEDQLRKHCMRRLEPLLVPRFFEVAEALPKTDSGKIKTAELRRKG</sequence>
<keyword evidence="3" id="KW-0436">Ligase</keyword>
<dbReference type="Gene3D" id="3.40.50.12780">
    <property type="entry name" value="N-terminal domain of ligase-like"/>
    <property type="match status" value="1"/>
</dbReference>
<protein>
    <submittedName>
        <fullName evidence="3">Long-chain fatty acid--CoA ligase</fullName>
    </submittedName>
</protein>
<evidence type="ECO:0000259" key="2">
    <source>
        <dbReference type="Pfam" id="PF13193"/>
    </source>
</evidence>
<accession>A0A2S6N9L6</accession>
<dbReference type="EMBL" id="NHSJ01000060">
    <property type="protein sequence ID" value="PPQ31291.1"/>
    <property type="molecule type" value="Genomic_DNA"/>
</dbReference>
<dbReference type="AlphaFoldDB" id="A0A2S6N9L6"/>
<dbReference type="GO" id="GO:0016877">
    <property type="term" value="F:ligase activity, forming carbon-sulfur bonds"/>
    <property type="evidence" value="ECO:0007669"/>
    <property type="project" value="UniProtKB-ARBA"/>
</dbReference>
<keyword evidence="4" id="KW-1185">Reference proteome</keyword>
<dbReference type="PANTHER" id="PTHR43767">
    <property type="entry name" value="LONG-CHAIN-FATTY-ACID--COA LIGASE"/>
    <property type="match status" value="1"/>
</dbReference>
<dbReference type="SUPFAM" id="SSF56801">
    <property type="entry name" value="Acetyl-CoA synthetase-like"/>
    <property type="match status" value="1"/>
</dbReference>
<gene>
    <name evidence="3" type="ORF">CCR94_09575</name>
</gene>
<reference evidence="3 4" key="1">
    <citation type="journal article" date="2018" name="Arch. Microbiol.">
        <title>New insights into the metabolic potential of the phototrophic purple bacterium Rhodopila globiformis DSM 161(T) from its draft genome sequence and evidence for a vanadium-dependent nitrogenase.</title>
        <authorList>
            <person name="Imhoff J.F."/>
            <person name="Rahn T."/>
            <person name="Kunzel S."/>
            <person name="Neulinger S.C."/>
        </authorList>
    </citation>
    <scope>NUCLEOTIDE SEQUENCE [LARGE SCALE GENOMIC DNA]</scope>
    <source>
        <strain evidence="3 4">DSM 16996</strain>
    </source>
</reference>
<name>A0A2S6N9L6_9HYPH</name>
<dbReference type="Pfam" id="PF13193">
    <property type="entry name" value="AMP-binding_C"/>
    <property type="match status" value="1"/>
</dbReference>
<dbReference type="InterPro" id="IPR000873">
    <property type="entry name" value="AMP-dep_synth/lig_dom"/>
</dbReference>
<proteinExistence type="predicted"/>
<dbReference type="InterPro" id="IPR042099">
    <property type="entry name" value="ANL_N_sf"/>
</dbReference>
<feature type="domain" description="AMP-dependent synthetase/ligase" evidence="1">
    <location>
        <begin position="13"/>
        <end position="373"/>
    </location>
</feature>
<organism evidence="3 4">
    <name type="scientific">Rhodoblastus sphagnicola</name>
    <dbReference type="NCBI Taxonomy" id="333368"/>
    <lineage>
        <taxon>Bacteria</taxon>
        <taxon>Pseudomonadati</taxon>
        <taxon>Pseudomonadota</taxon>
        <taxon>Alphaproteobacteria</taxon>
        <taxon>Hyphomicrobiales</taxon>
        <taxon>Rhodoblastaceae</taxon>
        <taxon>Rhodoblastus</taxon>
    </lineage>
</organism>
<dbReference type="PROSITE" id="PS00455">
    <property type="entry name" value="AMP_BINDING"/>
    <property type="match status" value="1"/>
</dbReference>
<dbReference type="PANTHER" id="PTHR43767:SF10">
    <property type="entry name" value="SURFACTIN SYNTHASE SUBUNIT 1"/>
    <property type="match status" value="1"/>
</dbReference>